<dbReference type="PANTHER" id="PTHR22600:SF57">
    <property type="entry name" value="BETA-N-ACETYLHEXOSAMINIDASE"/>
    <property type="match status" value="1"/>
</dbReference>
<evidence type="ECO:0000256" key="3">
    <source>
        <dbReference type="ARBA" id="ARBA00012663"/>
    </source>
</evidence>
<dbReference type="InterPro" id="IPR025705">
    <property type="entry name" value="Beta_hexosaminidase_sua/sub"/>
</dbReference>
<dbReference type="Pfam" id="PF00728">
    <property type="entry name" value="Glyco_hydro_20"/>
    <property type="match status" value="1"/>
</dbReference>
<dbReference type="EC" id="3.2.1.52" evidence="3"/>
<keyword evidence="5" id="KW-0326">Glycosidase</keyword>
<evidence type="ECO:0000256" key="2">
    <source>
        <dbReference type="ARBA" id="ARBA00006285"/>
    </source>
</evidence>
<dbReference type="PANTHER" id="PTHR22600">
    <property type="entry name" value="BETA-HEXOSAMINIDASE"/>
    <property type="match status" value="1"/>
</dbReference>
<dbReference type="EMBL" id="SRSO01000001">
    <property type="protein sequence ID" value="TGV04612.1"/>
    <property type="molecule type" value="Genomic_DNA"/>
</dbReference>
<dbReference type="OrthoDB" id="1090159at2"/>
<gene>
    <name evidence="9" type="ORF">EM932_00355</name>
</gene>
<keyword evidence="10" id="KW-1185">Reference proteome</keyword>
<dbReference type="InterPro" id="IPR015883">
    <property type="entry name" value="Glyco_hydro_20_cat"/>
</dbReference>
<comment type="similarity">
    <text evidence="2">Belongs to the glycosyl hydrolase 20 family.</text>
</comment>
<dbReference type="Proteomes" id="UP000307602">
    <property type="component" value="Unassembled WGS sequence"/>
</dbReference>
<keyword evidence="4" id="KW-0378">Hydrolase</keyword>
<dbReference type="InterPro" id="IPR015882">
    <property type="entry name" value="HEX_bac_N"/>
</dbReference>
<dbReference type="InterPro" id="IPR017853">
    <property type="entry name" value="GH"/>
</dbReference>
<comment type="catalytic activity">
    <reaction evidence="1">
        <text>Hydrolysis of terminal non-reducing N-acetyl-D-hexosamine residues in N-acetyl-beta-D-hexosaminides.</text>
        <dbReference type="EC" id="3.2.1.52"/>
    </reaction>
</comment>
<sequence>MTYNTFLNLFKQFMLLFTIIIVSVSCDRSTEKKPFSGDITILPSPKEISETSSQVFLLAQSEMYSSNADVKPLLEIFQEEIHDLTGVNLEISEEKNKNTDVLFEIDTKLAKEEYHVNIHKIIEITGGSYQALAMARTTLLQLATTQDGLLGFPMLTIKDYPDASYRGLMIDLARGWHPMASIKKFIKMASFYKSNYVHLHFTDYQSYTLPSYKYSKLSTPERSYSFEELEELEAYSQARGVTIIPEIDIPGHSSPLVEKYPEIFAIKDVKENPWIINMGNEETYEAIEVLISELMTVFKASPYFHIGGDEAIFYKVTDDPTVKAYMKKHQLGDDVHELYRHFIVRLNEIVKKHDKQMCVWEGFRREGNIEIPKDIIVFEFETNRYLPNHLVEDGYTVVNTSWKPLYVVNQKKWEPKTIYNWNMWRWENWFAKAPSIVPIQLKETPLVIGAQMCSWEQQDKLEIPSLRKRLPALNERIWNTTKKVSYDAFMKYLKVTDKQLSVLINDSRQDSLLLGYNFKKEKN</sequence>
<dbReference type="GO" id="GO:0005975">
    <property type="term" value="P:carbohydrate metabolic process"/>
    <property type="evidence" value="ECO:0007669"/>
    <property type="project" value="InterPro"/>
</dbReference>
<evidence type="ECO:0000256" key="1">
    <source>
        <dbReference type="ARBA" id="ARBA00001231"/>
    </source>
</evidence>
<proteinExistence type="inferred from homology"/>
<feature type="active site" description="Proton donor" evidence="6">
    <location>
        <position position="310"/>
    </location>
</feature>
<dbReference type="SUPFAM" id="SSF55545">
    <property type="entry name" value="beta-N-acetylhexosaminidase-like domain"/>
    <property type="match status" value="1"/>
</dbReference>
<evidence type="ECO:0000259" key="7">
    <source>
        <dbReference type="Pfam" id="PF00728"/>
    </source>
</evidence>
<reference evidence="9 10" key="1">
    <citation type="submission" date="2019-04" db="EMBL/GenBank/DDBJ databases">
        <authorList>
            <person name="Liu A."/>
        </authorList>
    </citation>
    <scope>NUCLEOTIDE SEQUENCE [LARGE SCALE GENOMIC DNA]</scope>
    <source>
        <strain evidence="9 10">RZ03</strain>
    </source>
</reference>
<dbReference type="Gene3D" id="3.30.379.10">
    <property type="entry name" value="Chitobiase/beta-hexosaminidase domain 2-like"/>
    <property type="match status" value="1"/>
</dbReference>
<protein>
    <recommendedName>
        <fullName evidence="3">beta-N-acetylhexosaminidase</fullName>
        <ecNumber evidence="3">3.2.1.52</ecNumber>
    </recommendedName>
</protein>
<name>A0A4S1E3Q9_9FLAO</name>
<dbReference type="GO" id="GO:0004563">
    <property type="term" value="F:beta-N-acetylhexosaminidase activity"/>
    <property type="evidence" value="ECO:0007669"/>
    <property type="project" value="UniProtKB-EC"/>
</dbReference>
<organism evidence="9 10">
    <name type="scientific">Flavivirga rizhaonensis</name>
    <dbReference type="NCBI Taxonomy" id="2559571"/>
    <lineage>
        <taxon>Bacteria</taxon>
        <taxon>Pseudomonadati</taxon>
        <taxon>Bacteroidota</taxon>
        <taxon>Flavobacteriia</taxon>
        <taxon>Flavobacteriales</taxon>
        <taxon>Flavobacteriaceae</taxon>
        <taxon>Flavivirga</taxon>
    </lineage>
</organism>
<evidence type="ECO:0000313" key="10">
    <source>
        <dbReference type="Proteomes" id="UP000307602"/>
    </source>
</evidence>
<dbReference type="Gene3D" id="3.20.20.80">
    <property type="entry name" value="Glycosidases"/>
    <property type="match status" value="1"/>
</dbReference>
<evidence type="ECO:0000256" key="6">
    <source>
        <dbReference type="PIRSR" id="PIRSR625705-1"/>
    </source>
</evidence>
<comment type="caution">
    <text evidence="9">The sequence shown here is derived from an EMBL/GenBank/DDBJ whole genome shotgun (WGS) entry which is preliminary data.</text>
</comment>
<accession>A0A4S1E3Q9</accession>
<evidence type="ECO:0000256" key="4">
    <source>
        <dbReference type="ARBA" id="ARBA00022801"/>
    </source>
</evidence>
<dbReference type="RefSeq" id="WP_135874328.1">
    <property type="nucleotide sequence ID" value="NZ_SRSO01000001.1"/>
</dbReference>
<evidence type="ECO:0000259" key="8">
    <source>
        <dbReference type="Pfam" id="PF02838"/>
    </source>
</evidence>
<dbReference type="PRINTS" id="PR00738">
    <property type="entry name" value="GLHYDRLASE20"/>
</dbReference>
<feature type="domain" description="Beta-hexosaminidase bacterial type N-terminal" evidence="8">
    <location>
        <begin position="39"/>
        <end position="160"/>
    </location>
</feature>
<evidence type="ECO:0000313" key="9">
    <source>
        <dbReference type="EMBL" id="TGV04612.1"/>
    </source>
</evidence>
<feature type="domain" description="Glycoside hydrolase family 20 catalytic" evidence="7">
    <location>
        <begin position="164"/>
        <end position="480"/>
    </location>
</feature>
<dbReference type="InterPro" id="IPR029018">
    <property type="entry name" value="Hex-like_dom2"/>
</dbReference>
<dbReference type="Pfam" id="PF02838">
    <property type="entry name" value="Glyco_hydro_20b"/>
    <property type="match status" value="1"/>
</dbReference>
<evidence type="ECO:0000256" key="5">
    <source>
        <dbReference type="ARBA" id="ARBA00023295"/>
    </source>
</evidence>
<dbReference type="AlphaFoldDB" id="A0A4S1E3Q9"/>
<dbReference type="SUPFAM" id="SSF51445">
    <property type="entry name" value="(Trans)glycosidases"/>
    <property type="match status" value="1"/>
</dbReference>
<dbReference type="GO" id="GO:0016020">
    <property type="term" value="C:membrane"/>
    <property type="evidence" value="ECO:0007669"/>
    <property type="project" value="TreeGrafter"/>
</dbReference>
<dbReference type="GO" id="GO:0030203">
    <property type="term" value="P:glycosaminoglycan metabolic process"/>
    <property type="evidence" value="ECO:0007669"/>
    <property type="project" value="TreeGrafter"/>
</dbReference>